<protein>
    <submittedName>
        <fullName evidence="2">Lipoprotein</fullName>
    </submittedName>
</protein>
<keyword evidence="1" id="KW-0732">Signal</keyword>
<dbReference type="NCBIfam" id="NF045981">
    <property type="entry name" value="MSC0775_fam_LP"/>
    <property type="match status" value="1"/>
</dbReference>
<dbReference type="RefSeq" id="WP_022935600.1">
    <property type="nucleotide sequence ID" value="NZ_CP007154.1"/>
</dbReference>
<dbReference type="eggNOG" id="COG0739">
    <property type="taxonomic scope" value="Bacteria"/>
</dbReference>
<dbReference type="PATRIC" id="fig|743966.3.peg.216"/>
<keyword evidence="3" id="KW-1185">Reference proteome</keyword>
<dbReference type="PROSITE" id="PS51257">
    <property type="entry name" value="PROKAR_LIPOPROTEIN"/>
    <property type="match status" value="1"/>
</dbReference>
<dbReference type="OrthoDB" id="393355at2"/>
<reference evidence="2 3" key="1">
    <citation type="journal article" date="2014" name="Genome Announc.">
        <title>Complete Genome Sequence of Mycoplasma bovoculi Strain M165/69T (ATCC 29104).</title>
        <authorList>
            <person name="Calcutt M.J."/>
            <person name="Foecking M.F."/>
        </authorList>
    </citation>
    <scope>NUCLEOTIDE SEQUENCE [LARGE SCALE GENOMIC DNA]</scope>
    <source>
        <strain evidence="2">M165/69</strain>
    </source>
</reference>
<evidence type="ECO:0000256" key="1">
    <source>
        <dbReference type="SAM" id="SignalP"/>
    </source>
</evidence>
<evidence type="ECO:0000313" key="3">
    <source>
        <dbReference type="Proteomes" id="UP000019229"/>
    </source>
</evidence>
<name>W5USW7_9BACT</name>
<dbReference type="STRING" id="743966.MYB_01080"/>
<sequence length="771" mass="87643">MLKKHFKFWTVSSILLATTPLIVACSVAQNTSSVFNSTSNKLSLNQSNPYYSIYQSQFAMNQFMSNQFDKLIEISFAKVPFQIQNADSKIININDDFAKEHINELYQIGENNKEIHLTSEHSKIELDQPKVTIKNFKQNKLANRFIKLSIDKTKMLEKAKILGLDINNFYYQIIYSQIHENNDDSRILDVPIEIRYYNPDKSSNPYSRETLITIVKQIKGFAPNLQRQANIDATKFLTSINYKNKDKTSIYQAYENLVSKETEGSGEQSIERTKYLDHLISQIDLLSAMVPANSSSKYYLSDVRISNDLNTLILTIVTVTGDKADTAYSTKKEYKIQGFAAPNQQEIEQIIANNFVASLKGGLSFYNYDWAHAQIFDFQTNFDDNNDIQTTITSLKGNQAQKSANASVHVKSKSNKFAEFDFSTRIGVPKFVELFSPSDKLSTSQIDSPWNAALYVPELQRRNIGEIQNNINISANSPVTSGGYKEFRTFYTSNNLSSAVHYGEDVLVPAGTSLKTFAKSKILGAYYLPSQGLAEGIGTIIALQTDVKDLNIDQKIKDKYLRNIDAIVFFFIHLDNNNLKLLGKLEQTNVGKRNATVVSDIDPLHPKLEDKNFNFATIGESTNNGGWNPHVHIEAYPVRYEIKDGKKVWAKSFLNSKYILSDNRLRIAPKRIDRYKTETNGKITWALTTLKETGVQVTQSRPIYLVNTDGSKTSNEDPDFKGYKNRDYTSSIDDLFIKNQALDPNWFFQFKDNKSSKVRLDNLYIKAKQNA</sequence>
<proteinExistence type="predicted"/>
<feature type="chain" id="PRO_5004872832" evidence="1">
    <location>
        <begin position="25"/>
        <end position="771"/>
    </location>
</feature>
<dbReference type="EMBL" id="CP007154">
    <property type="protein sequence ID" value="AHH45227.1"/>
    <property type="molecule type" value="Genomic_DNA"/>
</dbReference>
<dbReference type="Proteomes" id="UP000019229">
    <property type="component" value="Chromosome"/>
</dbReference>
<dbReference type="KEGG" id="mbc:MYB_01080"/>
<feature type="signal peptide" evidence="1">
    <location>
        <begin position="1"/>
        <end position="24"/>
    </location>
</feature>
<dbReference type="AlphaFoldDB" id="W5USW7"/>
<dbReference type="HOGENOM" id="CLU_367540_0_0_14"/>
<evidence type="ECO:0000313" key="2">
    <source>
        <dbReference type="EMBL" id="AHH45227.1"/>
    </source>
</evidence>
<accession>W5USW7</accession>
<keyword evidence="2" id="KW-0449">Lipoprotein</keyword>
<organism evidence="2 3">
    <name type="scientific">Mesomycoplasma bovoculi M165/69</name>
    <dbReference type="NCBI Taxonomy" id="743966"/>
    <lineage>
        <taxon>Bacteria</taxon>
        <taxon>Bacillati</taxon>
        <taxon>Mycoplasmatota</taxon>
        <taxon>Mycoplasmoidales</taxon>
        <taxon>Metamycoplasmataceae</taxon>
        <taxon>Mesomycoplasma</taxon>
    </lineage>
</organism>
<gene>
    <name evidence="2" type="ORF">MYB_01080</name>
</gene>